<proteinExistence type="inferred from homology"/>
<accession>A0A327VP91</accession>
<dbReference type="Proteomes" id="UP000249819">
    <property type="component" value="Unassembled WGS sequence"/>
</dbReference>
<evidence type="ECO:0000313" key="6">
    <source>
        <dbReference type="Proteomes" id="UP000249819"/>
    </source>
</evidence>
<dbReference type="EMBL" id="QLMA01000009">
    <property type="protein sequence ID" value="RAJ75586.1"/>
    <property type="molecule type" value="Genomic_DNA"/>
</dbReference>
<evidence type="ECO:0000256" key="3">
    <source>
        <dbReference type="ARBA" id="ARBA00022777"/>
    </source>
</evidence>
<name>A0A327VP91_9BACT</name>
<keyword evidence="2 5" id="KW-0808">Transferase</keyword>
<feature type="domain" description="Polyphosphate kinase-2-related" evidence="4">
    <location>
        <begin position="42"/>
        <end position="265"/>
    </location>
</feature>
<dbReference type="AlphaFoldDB" id="A0A327VP91"/>
<dbReference type="Pfam" id="PF03976">
    <property type="entry name" value="PPK2"/>
    <property type="match status" value="1"/>
</dbReference>
<evidence type="ECO:0000256" key="1">
    <source>
        <dbReference type="ARBA" id="ARBA00009924"/>
    </source>
</evidence>
<dbReference type="SUPFAM" id="SSF52540">
    <property type="entry name" value="P-loop containing nucleoside triphosphate hydrolases"/>
    <property type="match status" value="1"/>
</dbReference>
<dbReference type="PANTHER" id="PTHR34383:SF3">
    <property type="entry name" value="POLYPHOSPHATE:AMP PHOSPHOTRANSFERASE"/>
    <property type="match status" value="1"/>
</dbReference>
<protein>
    <submittedName>
        <fullName evidence="5">PPK2 family polyphosphate:nucleotide phosphotransferase</fullName>
    </submittedName>
</protein>
<dbReference type="PANTHER" id="PTHR34383">
    <property type="entry name" value="POLYPHOSPHATE:AMP PHOSPHOTRANSFERASE-RELATED"/>
    <property type="match status" value="1"/>
</dbReference>
<keyword evidence="3" id="KW-0418">Kinase</keyword>
<comment type="caution">
    <text evidence="5">The sequence shown here is derived from an EMBL/GenBank/DDBJ whole genome shotgun (WGS) entry which is preliminary data.</text>
</comment>
<dbReference type="InterPro" id="IPR022300">
    <property type="entry name" value="PPK2-rel_1"/>
</dbReference>
<dbReference type="InterPro" id="IPR016898">
    <property type="entry name" value="Polyphosphate_phosphotransfera"/>
</dbReference>
<evidence type="ECO:0000313" key="5">
    <source>
        <dbReference type="EMBL" id="RAJ75586.1"/>
    </source>
</evidence>
<dbReference type="InterPro" id="IPR027417">
    <property type="entry name" value="P-loop_NTPase"/>
</dbReference>
<evidence type="ECO:0000256" key="2">
    <source>
        <dbReference type="ARBA" id="ARBA00022679"/>
    </source>
</evidence>
<dbReference type="PIRSF" id="PIRSF028756">
    <property type="entry name" value="PPK2_prd"/>
    <property type="match status" value="1"/>
</dbReference>
<comment type="similarity">
    <text evidence="1">Belongs to the polyphosphate kinase 2 (PPK2) family. Class I subfamily.</text>
</comment>
<dbReference type="GO" id="GO:0008976">
    <property type="term" value="F:polyphosphate kinase activity"/>
    <property type="evidence" value="ECO:0007669"/>
    <property type="project" value="InterPro"/>
</dbReference>
<sequence>MQKNQENTEQIWLHFVKFKKQNQPRMGKIKLADINTSAPKKLDKEKVKAATREILQELDELQNLLYAEHKHSVLMVIQGMDASGKDGVIKNVTGTLNPQGVTVHSFKTPTKEEMDHDFLWRIHKEAPGKGMIQVFNRSHYEDILIQRVHKWIDDKLAYKRMDAINDFEKLLAVHGNTQILKFYLHVSREAQTQRLLERTEDPRKMWKYNEQDLEEAKLWDKYMACYEDALNNCNYIPWIVVPADHNWYKEYVIAVTLRDTLKSLKMKYPRLKK</sequence>
<reference evidence="5 6" key="1">
    <citation type="submission" date="2018-06" db="EMBL/GenBank/DDBJ databases">
        <title>Genomic Encyclopedia of Archaeal and Bacterial Type Strains, Phase II (KMG-II): from individual species to whole genera.</title>
        <authorList>
            <person name="Goeker M."/>
        </authorList>
    </citation>
    <scope>NUCLEOTIDE SEQUENCE [LARGE SCALE GENOMIC DNA]</scope>
    <source>
        <strain evidence="5 6">DSM 29821</strain>
    </source>
</reference>
<dbReference type="InterPro" id="IPR022488">
    <property type="entry name" value="PPK2-related"/>
</dbReference>
<gene>
    <name evidence="5" type="ORF">CLV59_109200</name>
</gene>
<dbReference type="RefSeq" id="WP_245950948.1">
    <property type="nucleotide sequence ID" value="NZ_QLMA01000009.1"/>
</dbReference>
<dbReference type="NCBIfam" id="TIGR03709">
    <property type="entry name" value="PPK2_rel_1"/>
    <property type="match status" value="1"/>
</dbReference>
<keyword evidence="6" id="KW-1185">Reference proteome</keyword>
<dbReference type="Gene3D" id="3.40.50.300">
    <property type="entry name" value="P-loop containing nucleotide triphosphate hydrolases"/>
    <property type="match status" value="1"/>
</dbReference>
<dbReference type="GO" id="GO:0006797">
    <property type="term" value="P:polyphosphate metabolic process"/>
    <property type="evidence" value="ECO:0007669"/>
    <property type="project" value="InterPro"/>
</dbReference>
<organism evidence="5 6">
    <name type="scientific">Chitinophaga dinghuensis</name>
    <dbReference type="NCBI Taxonomy" id="1539050"/>
    <lineage>
        <taxon>Bacteria</taxon>
        <taxon>Pseudomonadati</taxon>
        <taxon>Bacteroidota</taxon>
        <taxon>Chitinophagia</taxon>
        <taxon>Chitinophagales</taxon>
        <taxon>Chitinophagaceae</taxon>
        <taxon>Chitinophaga</taxon>
    </lineage>
</organism>
<evidence type="ECO:0000259" key="4">
    <source>
        <dbReference type="Pfam" id="PF03976"/>
    </source>
</evidence>